<evidence type="ECO:0000313" key="3">
    <source>
        <dbReference type="EMBL" id="MRS61304.1"/>
    </source>
</evidence>
<name>A0A7K0EHN8_9BACT</name>
<feature type="transmembrane region" description="Helical" evidence="1">
    <location>
        <begin position="6"/>
        <end position="22"/>
    </location>
</feature>
<keyword evidence="1" id="KW-1133">Transmembrane helix</keyword>
<reference evidence="3 4" key="1">
    <citation type="journal article" date="2018" name="Antonie Van Leeuwenhoek">
        <title>Larkinella terrae sp. nov., isolated from soil on Jeju Island, South Korea.</title>
        <authorList>
            <person name="Ten L.N."/>
            <person name="Jeon J."/>
            <person name="Park S.J."/>
            <person name="Park S."/>
            <person name="Lee S.Y."/>
            <person name="Kim M.K."/>
            <person name="Jung H.Y."/>
        </authorList>
    </citation>
    <scope>NUCLEOTIDE SEQUENCE [LARGE SCALE GENOMIC DNA]</scope>
    <source>
        <strain evidence="3 4">KCTC 52001</strain>
    </source>
</reference>
<evidence type="ECO:0000259" key="2">
    <source>
        <dbReference type="Pfam" id="PF26566"/>
    </source>
</evidence>
<evidence type="ECO:0000256" key="1">
    <source>
        <dbReference type="SAM" id="Phobius"/>
    </source>
</evidence>
<gene>
    <name evidence="3" type="ORF">GJJ30_08375</name>
</gene>
<feature type="transmembrane region" description="Helical" evidence="1">
    <location>
        <begin position="54"/>
        <end position="76"/>
    </location>
</feature>
<keyword evidence="1" id="KW-0472">Membrane</keyword>
<dbReference type="Pfam" id="PF26566">
    <property type="entry name" value="PH_40"/>
    <property type="match status" value="1"/>
</dbReference>
<feature type="domain" description="PH" evidence="2">
    <location>
        <begin position="47"/>
        <end position="177"/>
    </location>
</feature>
<proteinExistence type="predicted"/>
<dbReference type="OrthoDB" id="944635at2"/>
<dbReference type="EMBL" id="WJXZ01000004">
    <property type="protein sequence ID" value="MRS61304.1"/>
    <property type="molecule type" value="Genomic_DNA"/>
</dbReference>
<dbReference type="Proteomes" id="UP000441754">
    <property type="component" value="Unassembled WGS sequence"/>
</dbReference>
<dbReference type="RefSeq" id="WP_154174699.1">
    <property type="nucleotide sequence ID" value="NZ_WJXZ01000004.1"/>
</dbReference>
<keyword evidence="4" id="KW-1185">Reference proteome</keyword>
<accession>A0A7K0EHN8</accession>
<dbReference type="InterPro" id="IPR058916">
    <property type="entry name" value="PH_40"/>
</dbReference>
<protein>
    <recommendedName>
        <fullName evidence="2">PH domain-containing protein</fullName>
    </recommendedName>
</protein>
<comment type="caution">
    <text evidence="3">The sequence shown here is derived from an EMBL/GenBank/DDBJ whole genome shotgun (WGS) entry which is preliminary data.</text>
</comment>
<evidence type="ECO:0000313" key="4">
    <source>
        <dbReference type="Proteomes" id="UP000441754"/>
    </source>
</evidence>
<dbReference type="AlphaFoldDB" id="A0A7K0EHN8"/>
<sequence length="213" mass="25079">MNVFLTFAFVFLPVGWFIYKMLRFTAKTVGDESPLATVVTYEIDEWEYFVRFDIILNVFLTLISILILYITVFFAIPAAKAYWHWLISFSLLASSFTILWFMTLVSRLEWQYWLITRNKTVTLDPADKSLEIATWEKTVRFTAADLQEIERHSSGPKSSRMVSGYSYLIFKLKTGQKCYLNLNKSYLYFALDDYFKNVPVRPVPHKIPWIKPV</sequence>
<keyword evidence="1" id="KW-0812">Transmembrane</keyword>
<organism evidence="3 4">
    <name type="scientific">Larkinella terrae</name>
    <dbReference type="NCBI Taxonomy" id="2025311"/>
    <lineage>
        <taxon>Bacteria</taxon>
        <taxon>Pseudomonadati</taxon>
        <taxon>Bacteroidota</taxon>
        <taxon>Cytophagia</taxon>
        <taxon>Cytophagales</taxon>
        <taxon>Spirosomataceae</taxon>
        <taxon>Larkinella</taxon>
    </lineage>
</organism>
<feature type="transmembrane region" description="Helical" evidence="1">
    <location>
        <begin position="82"/>
        <end position="105"/>
    </location>
</feature>